<keyword evidence="1" id="KW-0175">Coiled coil</keyword>
<evidence type="ECO:0000256" key="1">
    <source>
        <dbReference type="SAM" id="Coils"/>
    </source>
</evidence>
<protein>
    <submittedName>
        <fullName evidence="2">Uncharacterized protein</fullName>
    </submittedName>
</protein>
<dbReference type="OMA" id="QVEEECH"/>
<organism evidence="2 3">
    <name type="scientific">Tribolium castaneum</name>
    <name type="common">Red flour beetle</name>
    <dbReference type="NCBI Taxonomy" id="7070"/>
    <lineage>
        <taxon>Eukaryota</taxon>
        <taxon>Metazoa</taxon>
        <taxon>Ecdysozoa</taxon>
        <taxon>Arthropoda</taxon>
        <taxon>Hexapoda</taxon>
        <taxon>Insecta</taxon>
        <taxon>Pterygota</taxon>
        <taxon>Neoptera</taxon>
        <taxon>Endopterygota</taxon>
        <taxon>Coleoptera</taxon>
        <taxon>Polyphaga</taxon>
        <taxon>Cucujiformia</taxon>
        <taxon>Tenebrionidae</taxon>
        <taxon>Tenebrionidae incertae sedis</taxon>
        <taxon>Tribolium</taxon>
    </lineage>
</organism>
<dbReference type="PhylomeDB" id="D6WUX4"/>
<keyword evidence="3" id="KW-1185">Reference proteome</keyword>
<proteinExistence type="predicted"/>
<dbReference type="HOGENOM" id="CLU_1663057_0_0_1"/>
<sequence>MSFFLYLLAVLASVALCIVAFLIISAGDLAKFKNLHRTKAKCSILPLITKYGDLITSPQELDFHLTGLKARLREKYQEFESIKSKVHKSVDNLQKFDNYKKGCYEMQANLVQVEEECHSLQQKIEYYKKVQIRLQDDLSPGMGFMGDADWMAGTSRTIL</sequence>
<evidence type="ECO:0000313" key="3">
    <source>
        <dbReference type="Proteomes" id="UP000007266"/>
    </source>
</evidence>
<name>D6WUX4_TRICA</name>
<dbReference type="EMBL" id="KQ971357">
    <property type="protein sequence ID" value="EFA08503.1"/>
    <property type="molecule type" value="Genomic_DNA"/>
</dbReference>
<reference evidence="2 3" key="2">
    <citation type="journal article" date="2010" name="Nucleic Acids Res.">
        <title>BeetleBase in 2010: revisions to provide comprehensive genomic information for Tribolium castaneum.</title>
        <authorList>
            <person name="Kim H.S."/>
            <person name="Murphy T."/>
            <person name="Xia J."/>
            <person name="Caragea D."/>
            <person name="Park Y."/>
            <person name="Beeman R.W."/>
            <person name="Lorenzen M.D."/>
            <person name="Butcher S."/>
            <person name="Manak J.R."/>
            <person name="Brown S.J."/>
        </authorList>
    </citation>
    <scope>GENOME REANNOTATION</scope>
    <source>
        <strain evidence="2 3">Georgia GA2</strain>
    </source>
</reference>
<accession>D6WUX4</accession>
<feature type="coiled-coil region" evidence="1">
    <location>
        <begin position="103"/>
        <end position="130"/>
    </location>
</feature>
<dbReference type="InParanoid" id="D6WUX4"/>
<gene>
    <name evidence="2" type="primary">AUGUSTUS-3.0.2_06155</name>
    <name evidence="2" type="ORF">TcasGA2_TC006155</name>
</gene>
<dbReference type="Proteomes" id="UP000007266">
    <property type="component" value="Linkage group 8"/>
</dbReference>
<evidence type="ECO:0000313" key="2">
    <source>
        <dbReference type="EMBL" id="EFA08503.1"/>
    </source>
</evidence>
<dbReference type="AlphaFoldDB" id="D6WUX4"/>
<reference evidence="2 3" key="1">
    <citation type="journal article" date="2008" name="Nature">
        <title>The genome of the model beetle and pest Tribolium castaneum.</title>
        <authorList>
            <consortium name="Tribolium Genome Sequencing Consortium"/>
            <person name="Richards S."/>
            <person name="Gibbs R.A."/>
            <person name="Weinstock G.M."/>
            <person name="Brown S.J."/>
            <person name="Denell R."/>
            <person name="Beeman R.W."/>
            <person name="Gibbs R."/>
            <person name="Beeman R.W."/>
            <person name="Brown S.J."/>
            <person name="Bucher G."/>
            <person name="Friedrich M."/>
            <person name="Grimmelikhuijzen C.J."/>
            <person name="Klingler M."/>
            <person name="Lorenzen M."/>
            <person name="Richards S."/>
            <person name="Roth S."/>
            <person name="Schroder R."/>
            <person name="Tautz D."/>
            <person name="Zdobnov E.M."/>
            <person name="Muzny D."/>
            <person name="Gibbs R.A."/>
            <person name="Weinstock G.M."/>
            <person name="Attaway T."/>
            <person name="Bell S."/>
            <person name="Buhay C.J."/>
            <person name="Chandrabose M.N."/>
            <person name="Chavez D."/>
            <person name="Clerk-Blankenburg K.P."/>
            <person name="Cree A."/>
            <person name="Dao M."/>
            <person name="Davis C."/>
            <person name="Chacko J."/>
            <person name="Dinh H."/>
            <person name="Dugan-Rocha S."/>
            <person name="Fowler G."/>
            <person name="Garner T.T."/>
            <person name="Garnes J."/>
            <person name="Gnirke A."/>
            <person name="Hawes A."/>
            <person name="Hernandez J."/>
            <person name="Hines S."/>
            <person name="Holder M."/>
            <person name="Hume J."/>
            <person name="Jhangiani S.N."/>
            <person name="Joshi V."/>
            <person name="Khan Z.M."/>
            <person name="Jackson L."/>
            <person name="Kovar C."/>
            <person name="Kowis A."/>
            <person name="Lee S."/>
            <person name="Lewis L.R."/>
            <person name="Margolis J."/>
            <person name="Morgan M."/>
            <person name="Nazareth L.V."/>
            <person name="Nguyen N."/>
            <person name="Okwuonu G."/>
            <person name="Parker D."/>
            <person name="Richards S."/>
            <person name="Ruiz S.J."/>
            <person name="Santibanez J."/>
            <person name="Savard J."/>
            <person name="Scherer S.E."/>
            <person name="Schneider B."/>
            <person name="Sodergren E."/>
            <person name="Tautz D."/>
            <person name="Vattahil S."/>
            <person name="Villasana D."/>
            <person name="White C.S."/>
            <person name="Wright R."/>
            <person name="Park Y."/>
            <person name="Beeman R.W."/>
            <person name="Lord J."/>
            <person name="Oppert B."/>
            <person name="Lorenzen M."/>
            <person name="Brown S."/>
            <person name="Wang L."/>
            <person name="Savard J."/>
            <person name="Tautz D."/>
            <person name="Richards S."/>
            <person name="Weinstock G."/>
            <person name="Gibbs R.A."/>
            <person name="Liu Y."/>
            <person name="Worley K."/>
            <person name="Weinstock G."/>
            <person name="Elsik C.G."/>
            <person name="Reese J.T."/>
            <person name="Elhaik E."/>
            <person name="Landan G."/>
            <person name="Graur D."/>
            <person name="Arensburger P."/>
            <person name="Atkinson P."/>
            <person name="Beeman R.W."/>
            <person name="Beidler J."/>
            <person name="Brown S.J."/>
            <person name="Demuth J.P."/>
            <person name="Drury D.W."/>
            <person name="Du Y.Z."/>
            <person name="Fujiwara H."/>
            <person name="Lorenzen M."/>
            <person name="Maselli V."/>
            <person name="Osanai M."/>
            <person name="Park Y."/>
            <person name="Robertson H.M."/>
            <person name="Tu Z."/>
            <person name="Wang J.J."/>
            <person name="Wang S."/>
            <person name="Richards S."/>
            <person name="Song H."/>
            <person name="Zhang L."/>
            <person name="Sodergren E."/>
            <person name="Werner D."/>
            <person name="Stanke M."/>
            <person name="Morgenstern B."/>
            <person name="Solovyev V."/>
            <person name="Kosarev P."/>
            <person name="Brown G."/>
            <person name="Chen H.C."/>
            <person name="Ermolaeva O."/>
            <person name="Hlavina W."/>
            <person name="Kapustin Y."/>
            <person name="Kiryutin B."/>
            <person name="Kitts P."/>
            <person name="Maglott D."/>
            <person name="Pruitt K."/>
            <person name="Sapojnikov V."/>
            <person name="Souvorov A."/>
            <person name="Mackey A.J."/>
            <person name="Waterhouse R.M."/>
            <person name="Wyder S."/>
            <person name="Zdobnov E.M."/>
            <person name="Zdobnov E.M."/>
            <person name="Wyder S."/>
            <person name="Kriventseva E.V."/>
            <person name="Kadowaki T."/>
            <person name="Bork P."/>
            <person name="Aranda M."/>
            <person name="Bao R."/>
            <person name="Beermann A."/>
            <person name="Berns N."/>
            <person name="Bolognesi R."/>
            <person name="Bonneton F."/>
            <person name="Bopp D."/>
            <person name="Brown S.J."/>
            <person name="Bucher G."/>
            <person name="Butts T."/>
            <person name="Chaumot A."/>
            <person name="Denell R.E."/>
            <person name="Ferrier D.E."/>
            <person name="Friedrich M."/>
            <person name="Gordon C.M."/>
            <person name="Jindra M."/>
            <person name="Klingler M."/>
            <person name="Lan Q."/>
            <person name="Lattorff H.M."/>
            <person name="Laudet V."/>
            <person name="von Levetsow C."/>
            <person name="Liu Z."/>
            <person name="Lutz R."/>
            <person name="Lynch J.A."/>
            <person name="da Fonseca R.N."/>
            <person name="Posnien N."/>
            <person name="Reuter R."/>
            <person name="Roth S."/>
            <person name="Savard J."/>
            <person name="Schinko J.B."/>
            <person name="Schmitt C."/>
            <person name="Schoppmeier M."/>
            <person name="Schroder R."/>
            <person name="Shippy T.D."/>
            <person name="Simonnet F."/>
            <person name="Marques-Souza H."/>
            <person name="Tautz D."/>
            <person name="Tomoyasu Y."/>
            <person name="Trauner J."/>
            <person name="Van der Zee M."/>
            <person name="Vervoort M."/>
            <person name="Wittkopp N."/>
            <person name="Wimmer E.A."/>
            <person name="Yang X."/>
            <person name="Jones A.K."/>
            <person name="Sattelle D.B."/>
            <person name="Ebert P.R."/>
            <person name="Nelson D."/>
            <person name="Scott J.G."/>
            <person name="Beeman R.W."/>
            <person name="Muthukrishnan S."/>
            <person name="Kramer K.J."/>
            <person name="Arakane Y."/>
            <person name="Beeman R.W."/>
            <person name="Zhu Q."/>
            <person name="Hogenkamp D."/>
            <person name="Dixit R."/>
            <person name="Oppert B."/>
            <person name="Jiang H."/>
            <person name="Zou Z."/>
            <person name="Marshall J."/>
            <person name="Elpidina E."/>
            <person name="Vinokurov K."/>
            <person name="Oppert C."/>
            <person name="Zou Z."/>
            <person name="Evans J."/>
            <person name="Lu Z."/>
            <person name="Zhao P."/>
            <person name="Sumathipala N."/>
            <person name="Altincicek B."/>
            <person name="Vilcinskas A."/>
            <person name="Williams M."/>
            <person name="Hultmark D."/>
            <person name="Hetru C."/>
            <person name="Jiang H."/>
            <person name="Grimmelikhuijzen C.J."/>
            <person name="Hauser F."/>
            <person name="Cazzamali G."/>
            <person name="Williamson M."/>
            <person name="Park Y."/>
            <person name="Li B."/>
            <person name="Tanaka Y."/>
            <person name="Predel R."/>
            <person name="Neupert S."/>
            <person name="Schachtner J."/>
            <person name="Verleyen P."/>
            <person name="Raible F."/>
            <person name="Bork P."/>
            <person name="Friedrich M."/>
            <person name="Walden K.K."/>
            <person name="Robertson H.M."/>
            <person name="Angeli S."/>
            <person name="Foret S."/>
            <person name="Bucher G."/>
            <person name="Schuetz S."/>
            <person name="Maleszka R."/>
            <person name="Wimmer E.A."/>
            <person name="Beeman R.W."/>
            <person name="Lorenzen M."/>
            <person name="Tomoyasu Y."/>
            <person name="Miller S.C."/>
            <person name="Grossmann D."/>
            <person name="Bucher G."/>
        </authorList>
    </citation>
    <scope>NUCLEOTIDE SEQUENCE [LARGE SCALE GENOMIC DNA]</scope>
    <source>
        <strain evidence="2 3">Georgia GA2</strain>
    </source>
</reference>